<reference evidence="2" key="1">
    <citation type="submission" date="2020-08" db="EMBL/GenBank/DDBJ databases">
        <title>Genome public.</title>
        <authorList>
            <person name="Liu C."/>
            <person name="Sun Q."/>
        </authorList>
    </citation>
    <scope>NUCLEOTIDE SEQUENCE</scope>
    <source>
        <strain evidence="2">N12</strain>
    </source>
</reference>
<evidence type="ECO:0000313" key="2">
    <source>
        <dbReference type="EMBL" id="MBC8594123.1"/>
    </source>
</evidence>
<dbReference type="EMBL" id="JACRTF010000001">
    <property type="protein sequence ID" value="MBC8594123.1"/>
    <property type="molecule type" value="Genomic_DNA"/>
</dbReference>
<accession>A0A926F1U6</accession>
<gene>
    <name evidence="2" type="ORF">H8744_12865</name>
</gene>
<organism evidence="2 3">
    <name type="scientific">Jilunia laotingensis</name>
    <dbReference type="NCBI Taxonomy" id="2763675"/>
    <lineage>
        <taxon>Bacteria</taxon>
        <taxon>Pseudomonadati</taxon>
        <taxon>Bacteroidota</taxon>
        <taxon>Bacteroidia</taxon>
        <taxon>Bacteroidales</taxon>
        <taxon>Bacteroidaceae</taxon>
        <taxon>Jilunia</taxon>
    </lineage>
</organism>
<protein>
    <submittedName>
        <fullName evidence="2">Uncharacterized protein</fullName>
    </submittedName>
</protein>
<evidence type="ECO:0000256" key="1">
    <source>
        <dbReference type="SAM" id="MobiDB-lite"/>
    </source>
</evidence>
<feature type="region of interest" description="Disordered" evidence="1">
    <location>
        <begin position="34"/>
        <end position="53"/>
    </location>
</feature>
<dbReference type="RefSeq" id="WP_262435225.1">
    <property type="nucleotide sequence ID" value="NZ_JACRTF010000001.1"/>
</dbReference>
<proteinExistence type="predicted"/>
<comment type="caution">
    <text evidence="2">The sequence shown here is derived from an EMBL/GenBank/DDBJ whole genome shotgun (WGS) entry which is preliminary data.</text>
</comment>
<sequence>MKDYIKIGIEQNLISFSEDMSRIIYVFQKKERNYNNPEEESTGRNISSTNIGL</sequence>
<dbReference type="Proteomes" id="UP000651085">
    <property type="component" value="Unassembled WGS sequence"/>
</dbReference>
<dbReference type="AlphaFoldDB" id="A0A926F1U6"/>
<evidence type="ECO:0000313" key="3">
    <source>
        <dbReference type="Proteomes" id="UP000651085"/>
    </source>
</evidence>
<name>A0A926F1U6_9BACT</name>
<feature type="compositionally biased region" description="Polar residues" evidence="1">
    <location>
        <begin position="43"/>
        <end position="53"/>
    </location>
</feature>
<keyword evidence="3" id="KW-1185">Reference proteome</keyword>